<gene>
    <name evidence="1" type="ORF">DRW41_15845</name>
</gene>
<proteinExistence type="predicted"/>
<dbReference type="RefSeq" id="WP_115452987.1">
    <property type="nucleotide sequence ID" value="NZ_QNQT01000007.1"/>
</dbReference>
<organism evidence="1 2">
    <name type="scientific">Neobacillus piezotolerans</name>
    <dbReference type="NCBI Taxonomy" id="2259171"/>
    <lineage>
        <taxon>Bacteria</taxon>
        <taxon>Bacillati</taxon>
        <taxon>Bacillota</taxon>
        <taxon>Bacilli</taxon>
        <taxon>Bacillales</taxon>
        <taxon>Bacillaceae</taxon>
        <taxon>Neobacillus</taxon>
    </lineage>
</organism>
<name>A0A3D8GPG3_9BACI</name>
<protein>
    <submittedName>
        <fullName evidence="1">Uncharacterized protein</fullName>
    </submittedName>
</protein>
<comment type="caution">
    <text evidence="1">The sequence shown here is derived from an EMBL/GenBank/DDBJ whole genome shotgun (WGS) entry which is preliminary data.</text>
</comment>
<reference evidence="1 2" key="1">
    <citation type="submission" date="2018-07" db="EMBL/GenBank/DDBJ databases">
        <title>Bacillus sp. YLB-04 draft genome sequence.</title>
        <authorList>
            <person name="Yu L."/>
            <person name="Tang X."/>
        </authorList>
    </citation>
    <scope>NUCLEOTIDE SEQUENCE [LARGE SCALE GENOMIC DNA]</scope>
    <source>
        <strain evidence="1 2">YLB-04</strain>
    </source>
</reference>
<keyword evidence="2" id="KW-1185">Reference proteome</keyword>
<dbReference type="EMBL" id="QNQT01000007">
    <property type="protein sequence ID" value="RDU36059.1"/>
    <property type="molecule type" value="Genomic_DNA"/>
</dbReference>
<evidence type="ECO:0000313" key="2">
    <source>
        <dbReference type="Proteomes" id="UP000257144"/>
    </source>
</evidence>
<sequence length="149" mass="16989">MQKERLALNHALMIEMVRSNGVQDSEFLQMLENGNSAGFERFGEGIPDWQTLIDFYNGDPDKLRNAIQTGYRITFLTKGALKSLLGIKFGLERDVAFRDGGYYLDQVKLSGNQLKELKEIISANWEIIEENQNDSMYELRIALINPPGE</sequence>
<dbReference type="Proteomes" id="UP000257144">
    <property type="component" value="Unassembled WGS sequence"/>
</dbReference>
<dbReference type="OrthoDB" id="2657532at2"/>
<dbReference type="AlphaFoldDB" id="A0A3D8GPG3"/>
<accession>A0A3D8GPG3</accession>
<evidence type="ECO:0000313" key="1">
    <source>
        <dbReference type="EMBL" id="RDU36059.1"/>
    </source>
</evidence>